<proteinExistence type="predicted"/>
<sequence length="126" mass="13945">MPPDDLLGRHGPKLEQFLTKRNGQSQSQGPMRESLNYGEKKATAAKPLLPPPQPQLSVASNQQKTTTVFPQNLPLPPAKGSCLNVREDGLSSLQIRPPRRAMFVERKLSDVRISSLHRQLSGANRN</sequence>
<feature type="compositionally biased region" description="Polar residues" evidence="1">
    <location>
        <begin position="19"/>
        <end position="29"/>
    </location>
</feature>
<protein>
    <submittedName>
        <fullName evidence="2">Uncharacterized protein</fullName>
    </submittedName>
</protein>
<evidence type="ECO:0000256" key="1">
    <source>
        <dbReference type="SAM" id="MobiDB-lite"/>
    </source>
</evidence>
<dbReference type="EMBL" id="UYRX01000128">
    <property type="protein sequence ID" value="VDK74923.1"/>
    <property type="molecule type" value="Genomic_DNA"/>
</dbReference>
<evidence type="ECO:0000313" key="2">
    <source>
        <dbReference type="EMBL" id="VDK74923.1"/>
    </source>
</evidence>
<reference evidence="2 3" key="1">
    <citation type="submission" date="2018-08" db="EMBL/GenBank/DDBJ databases">
        <authorList>
            <person name="Laetsch R D."/>
            <person name="Stevens L."/>
            <person name="Kumar S."/>
            <person name="Blaxter L. M."/>
        </authorList>
    </citation>
    <scope>NUCLEOTIDE SEQUENCE [LARGE SCALE GENOMIC DNA]</scope>
</reference>
<feature type="region of interest" description="Disordered" evidence="1">
    <location>
        <begin position="1"/>
        <end position="63"/>
    </location>
</feature>
<dbReference type="AlphaFoldDB" id="A0A3P6SXZ0"/>
<keyword evidence="3" id="KW-1185">Reference proteome</keyword>
<accession>A0A3P6SXZ0</accession>
<dbReference type="Proteomes" id="UP000277928">
    <property type="component" value="Unassembled WGS sequence"/>
</dbReference>
<organism evidence="2 3">
    <name type="scientific">Litomosoides sigmodontis</name>
    <name type="common">Filarial nematode worm</name>
    <dbReference type="NCBI Taxonomy" id="42156"/>
    <lineage>
        <taxon>Eukaryota</taxon>
        <taxon>Metazoa</taxon>
        <taxon>Ecdysozoa</taxon>
        <taxon>Nematoda</taxon>
        <taxon>Chromadorea</taxon>
        <taxon>Rhabditida</taxon>
        <taxon>Spirurina</taxon>
        <taxon>Spiruromorpha</taxon>
        <taxon>Filarioidea</taxon>
        <taxon>Onchocercidae</taxon>
        <taxon>Litomosoides</taxon>
    </lineage>
</organism>
<name>A0A3P6SXZ0_LITSI</name>
<evidence type="ECO:0000313" key="3">
    <source>
        <dbReference type="Proteomes" id="UP000277928"/>
    </source>
</evidence>
<dbReference type="OrthoDB" id="392925at2759"/>
<gene>
    <name evidence="2" type="ORF">NLS_LOCUS2679</name>
</gene>